<evidence type="ECO:0000313" key="6">
    <source>
        <dbReference type="EMBL" id="KAK1425372.1"/>
    </source>
</evidence>
<feature type="chain" id="PRO_5041906071" evidence="5">
    <location>
        <begin position="25"/>
        <end position="390"/>
    </location>
</feature>
<dbReference type="AlphaFoldDB" id="A0AAD8NY65"/>
<sequence>MVLASRSILFVGFLVVLCGHRVYANGCYSSIISFGDSIADTGNLKQMASSSDVKFSCGPPYGQNFISRSATGRCSNGRLIIDFLAESLGLPLVPPYFNDNGSGVEAGFRQGVNYAVGGATAMDSSFMEAIWPERPVINASLRVQLSWFKQSLSSICGNVSDCRNFIGQSLILMGEIGGNDYNHPLSAGKPLDEIKPYVPLVIDTIVSVINELIEMGVRTLVVPGNFPVGCFPSTLSIYGSDSEEYDPITGCLTKLNEFVEYHNTMLQAKLDQIRELNPNVTVMYADYYNSIMQAYHSPYEYGFTSNGTRKTCCGYGEPFNFSLAKKCGDSSVKVCDEPDAYVSWDGIHLTEAAYKLIFKSLFQGPYTTPAFNSLCPTSSSHAKVGLSSSI</sequence>
<comment type="similarity">
    <text evidence="1">Belongs to the 'GDSL' lipolytic enzyme family.</text>
</comment>
<dbReference type="EMBL" id="JAUHHV010000005">
    <property type="protein sequence ID" value="KAK1425372.1"/>
    <property type="molecule type" value="Genomic_DNA"/>
</dbReference>
<dbReference type="PANTHER" id="PTHR22835:SF631">
    <property type="entry name" value="SINAPINE ESTERASE"/>
    <property type="match status" value="1"/>
</dbReference>
<dbReference type="CDD" id="cd01837">
    <property type="entry name" value="SGNH_plant_lipase_like"/>
    <property type="match status" value="1"/>
</dbReference>
<dbReference type="InterPro" id="IPR001087">
    <property type="entry name" value="GDSL"/>
</dbReference>
<evidence type="ECO:0000256" key="2">
    <source>
        <dbReference type="ARBA" id="ARBA00022729"/>
    </source>
</evidence>
<evidence type="ECO:0000313" key="7">
    <source>
        <dbReference type="Proteomes" id="UP001229421"/>
    </source>
</evidence>
<dbReference type="Gene3D" id="3.40.50.1110">
    <property type="entry name" value="SGNH hydrolase"/>
    <property type="match status" value="1"/>
</dbReference>
<feature type="signal peptide" evidence="5">
    <location>
        <begin position="1"/>
        <end position="24"/>
    </location>
</feature>
<dbReference type="InterPro" id="IPR036514">
    <property type="entry name" value="SGNH_hydro_sf"/>
</dbReference>
<dbReference type="Pfam" id="PF00657">
    <property type="entry name" value="Lipase_GDSL"/>
    <property type="match status" value="1"/>
</dbReference>
<evidence type="ECO:0000256" key="1">
    <source>
        <dbReference type="ARBA" id="ARBA00008668"/>
    </source>
</evidence>
<organism evidence="6 7">
    <name type="scientific">Tagetes erecta</name>
    <name type="common">African marigold</name>
    <dbReference type="NCBI Taxonomy" id="13708"/>
    <lineage>
        <taxon>Eukaryota</taxon>
        <taxon>Viridiplantae</taxon>
        <taxon>Streptophyta</taxon>
        <taxon>Embryophyta</taxon>
        <taxon>Tracheophyta</taxon>
        <taxon>Spermatophyta</taxon>
        <taxon>Magnoliopsida</taxon>
        <taxon>eudicotyledons</taxon>
        <taxon>Gunneridae</taxon>
        <taxon>Pentapetalae</taxon>
        <taxon>asterids</taxon>
        <taxon>campanulids</taxon>
        <taxon>Asterales</taxon>
        <taxon>Asteraceae</taxon>
        <taxon>Asteroideae</taxon>
        <taxon>Heliantheae alliance</taxon>
        <taxon>Tageteae</taxon>
        <taxon>Tagetes</taxon>
    </lineage>
</organism>
<keyword evidence="3" id="KW-0378">Hydrolase</keyword>
<name>A0AAD8NY65_TARER</name>
<evidence type="ECO:0000256" key="5">
    <source>
        <dbReference type="SAM" id="SignalP"/>
    </source>
</evidence>
<dbReference type="InterPro" id="IPR035669">
    <property type="entry name" value="SGNH_plant_lipase-like"/>
</dbReference>
<keyword evidence="4" id="KW-0325">Glycoprotein</keyword>
<accession>A0AAD8NY65</accession>
<keyword evidence="2 5" id="KW-0732">Signal</keyword>
<proteinExistence type="inferred from homology"/>
<keyword evidence="7" id="KW-1185">Reference proteome</keyword>
<evidence type="ECO:0000256" key="4">
    <source>
        <dbReference type="ARBA" id="ARBA00023180"/>
    </source>
</evidence>
<protein>
    <submittedName>
        <fullName evidence="6">Uncharacterized protein</fullName>
    </submittedName>
</protein>
<dbReference type="PANTHER" id="PTHR22835">
    <property type="entry name" value="ZINC FINGER FYVE DOMAIN CONTAINING PROTEIN"/>
    <property type="match status" value="1"/>
</dbReference>
<dbReference type="Proteomes" id="UP001229421">
    <property type="component" value="Unassembled WGS sequence"/>
</dbReference>
<evidence type="ECO:0000256" key="3">
    <source>
        <dbReference type="ARBA" id="ARBA00022801"/>
    </source>
</evidence>
<reference evidence="6" key="1">
    <citation type="journal article" date="2023" name="bioRxiv">
        <title>Improved chromosome-level genome assembly for marigold (Tagetes erecta).</title>
        <authorList>
            <person name="Jiang F."/>
            <person name="Yuan L."/>
            <person name="Wang S."/>
            <person name="Wang H."/>
            <person name="Xu D."/>
            <person name="Wang A."/>
            <person name="Fan W."/>
        </authorList>
    </citation>
    <scope>NUCLEOTIDE SEQUENCE</scope>
    <source>
        <strain evidence="6">WSJ</strain>
        <tissue evidence="6">Leaf</tissue>
    </source>
</reference>
<dbReference type="GO" id="GO:0016788">
    <property type="term" value="F:hydrolase activity, acting on ester bonds"/>
    <property type="evidence" value="ECO:0007669"/>
    <property type="project" value="InterPro"/>
</dbReference>
<comment type="caution">
    <text evidence="6">The sequence shown here is derived from an EMBL/GenBank/DDBJ whole genome shotgun (WGS) entry which is preliminary data.</text>
</comment>
<gene>
    <name evidence="6" type="ORF">QVD17_20724</name>
</gene>
<dbReference type="SUPFAM" id="SSF52266">
    <property type="entry name" value="SGNH hydrolase"/>
    <property type="match status" value="1"/>
</dbReference>